<dbReference type="InterPro" id="IPR055987">
    <property type="entry name" value="DUF7565"/>
</dbReference>
<gene>
    <name evidence="2" type="ORF">AArcSt2_00030</name>
</gene>
<keyword evidence="3" id="KW-1185">Reference proteome</keyword>
<protein>
    <recommendedName>
        <fullName evidence="1">C2H2-type domain-containing protein</fullName>
    </recommendedName>
</protein>
<dbReference type="Pfam" id="PF24446">
    <property type="entry name" value="DUF7565"/>
    <property type="match status" value="1"/>
</dbReference>
<feature type="domain" description="C2H2-type" evidence="1">
    <location>
        <begin position="6"/>
        <end position="29"/>
    </location>
</feature>
<dbReference type="RefSeq" id="WP_250582119.1">
    <property type="nucleotide sequence ID" value="NZ_JAKRVX010000001.1"/>
</dbReference>
<proteinExistence type="predicted"/>
<reference evidence="2" key="2">
    <citation type="submission" date="2022-02" db="EMBL/GenBank/DDBJ databases">
        <authorList>
            <person name="Elcheninov A.G."/>
            <person name="Sorokin D.Y."/>
            <person name="Kublanov I.V."/>
        </authorList>
    </citation>
    <scope>NUCLEOTIDE SEQUENCE</scope>
    <source>
        <strain evidence="2">AArc-St2</strain>
    </source>
</reference>
<evidence type="ECO:0000313" key="2">
    <source>
        <dbReference type="EMBL" id="MCL9815324.1"/>
    </source>
</evidence>
<dbReference type="AlphaFoldDB" id="A0AAE3K8T6"/>
<reference evidence="2" key="1">
    <citation type="journal article" date="2022" name="Syst. Appl. Microbiol.">
        <title>Natronocalculus amylovorans gen. nov., sp. nov., and Natranaeroarchaeum aerophilus sp. nov., dominant culturable amylolytic natronoarchaea from hypersaline soda lakes in southwestern Siberia.</title>
        <authorList>
            <person name="Sorokin D.Y."/>
            <person name="Elcheninov A.G."/>
            <person name="Khizhniak T.V."/>
            <person name="Koenen M."/>
            <person name="Bale N.J."/>
            <person name="Damste J.S.S."/>
            <person name="Kublanov I.V."/>
        </authorList>
    </citation>
    <scope>NUCLEOTIDE SEQUENCE</scope>
    <source>
        <strain evidence="2">AArc-St2</strain>
    </source>
</reference>
<accession>A0AAE3K8T6</accession>
<dbReference type="InterPro" id="IPR013087">
    <property type="entry name" value="Znf_C2H2_type"/>
</dbReference>
<organism evidence="2 3">
    <name type="scientific">Natronocalculus amylovorans</name>
    <dbReference type="NCBI Taxonomy" id="2917812"/>
    <lineage>
        <taxon>Archaea</taxon>
        <taxon>Methanobacteriati</taxon>
        <taxon>Methanobacteriota</taxon>
        <taxon>Stenosarchaea group</taxon>
        <taxon>Halobacteria</taxon>
        <taxon>Halobacteriales</taxon>
        <taxon>Haloferacaceae</taxon>
        <taxon>Natronocalculus</taxon>
    </lineage>
</organism>
<evidence type="ECO:0000259" key="1">
    <source>
        <dbReference type="PROSITE" id="PS00028"/>
    </source>
</evidence>
<dbReference type="PROSITE" id="PS00028">
    <property type="entry name" value="ZINC_FINGER_C2H2_1"/>
    <property type="match status" value="1"/>
</dbReference>
<dbReference type="SMART" id="SM00355">
    <property type="entry name" value="ZnF_C2H2"/>
    <property type="match status" value="2"/>
</dbReference>
<comment type="caution">
    <text evidence="2">The sequence shown here is derived from an EMBL/GenBank/DDBJ whole genome shotgun (WGS) entry which is preliminary data.</text>
</comment>
<dbReference type="EMBL" id="JAKRVX010000001">
    <property type="protein sequence ID" value="MCL9815324.1"/>
    <property type="molecule type" value="Genomic_DNA"/>
</dbReference>
<evidence type="ECO:0000313" key="3">
    <source>
        <dbReference type="Proteomes" id="UP001203207"/>
    </source>
</evidence>
<dbReference type="Proteomes" id="UP001203207">
    <property type="component" value="Unassembled WGS sequence"/>
</dbReference>
<sequence>MSQWRCAIGDCNRMFDDGESLVLHQAREHERHQCQVCNTITYDGYIAIRHAFDEHTRAEYVRAYEADSKAVRERERVKEIVEKEVNLRAVFDTLEEE</sequence>
<name>A0AAE3K8T6_9EURY</name>